<dbReference type="GeneID" id="67132392"/>
<evidence type="ECO:0000256" key="1">
    <source>
        <dbReference type="ARBA" id="ARBA00008553"/>
    </source>
</evidence>
<dbReference type="EMBL" id="MW023083">
    <property type="protein sequence ID" value="QQJ94651.1"/>
    <property type="molecule type" value="Genomic_DNA"/>
</dbReference>
<dbReference type="GO" id="GO:1990904">
    <property type="term" value="C:ribonucleoprotein complex"/>
    <property type="evidence" value="ECO:0007669"/>
    <property type="project" value="UniProtKB-KW"/>
</dbReference>
<dbReference type="InterPro" id="IPR002132">
    <property type="entry name" value="Ribosomal_uL5"/>
</dbReference>
<comment type="similarity">
    <text evidence="1">Belongs to the universal ribosomal protein uL5 family.</text>
</comment>
<sequence length="174" mass="20277">MEFINIYIKQIINYDLINKFKYTSVNSFPKIQKINLNFECRTSFLKILLPSLVALEIISAQKSVLTYAKESNIQFKIKKGSPVSCTVVLRKKPMLLFVSNLIVLLSNKKVQLKTFLVKKKKMFSFVIKNPLIFDVLEKRYSYFNQLTRLNITIVSNSKNKVELKFLLNSLKVLN</sequence>
<name>A0A7T6UZN5_LITUN</name>
<gene>
    <name evidence="4" type="primary">rpl5</name>
</gene>
<keyword evidence="3" id="KW-0687">Ribonucleoprotein</keyword>
<proteinExistence type="inferred from homology"/>
<dbReference type="InterPro" id="IPR022803">
    <property type="entry name" value="Ribosomal_uL5_dom_sf"/>
</dbReference>
<reference evidence="4" key="1">
    <citation type="journal article" date="2021" name="J. Appl. Phycol.">
        <title>Mitochondrial genome of the harmful algal bloom species Odontella regia (Mediophyceae, Bacillariophyta).</title>
        <authorList>
            <person name="Wang Y."/>
            <person name="Chen Y."/>
            <person name="Wang J."/>
            <person name="Liu F."/>
            <person name="Chen N."/>
        </authorList>
    </citation>
    <scope>NUCLEOTIDE SEQUENCE</scope>
</reference>
<dbReference type="Gene3D" id="3.30.1440.10">
    <property type="match status" value="1"/>
</dbReference>
<evidence type="ECO:0000313" key="4">
    <source>
        <dbReference type="EMBL" id="QQJ94651.1"/>
    </source>
</evidence>
<dbReference type="AlphaFoldDB" id="A0A7T6UZN5"/>
<geneLocation type="mitochondrion" evidence="4"/>
<dbReference type="SUPFAM" id="SSF55282">
    <property type="entry name" value="RL5-like"/>
    <property type="match status" value="1"/>
</dbReference>
<keyword evidence="2 4" id="KW-0689">Ribosomal protein</keyword>
<organism evidence="4">
    <name type="scientific">Lithodesmium undulatum</name>
    <name type="common">Marine centric diatom</name>
    <dbReference type="NCBI Taxonomy" id="59812"/>
    <lineage>
        <taxon>Eukaryota</taxon>
        <taxon>Sar</taxon>
        <taxon>Stramenopiles</taxon>
        <taxon>Ochrophyta</taxon>
        <taxon>Bacillariophyta</taxon>
        <taxon>Mediophyceae</taxon>
        <taxon>Lithodesmiophycidae</taxon>
        <taxon>Lithodesmiales</taxon>
        <taxon>Lithodesmiaceae</taxon>
        <taxon>Lithodesmium</taxon>
    </lineage>
</organism>
<dbReference type="RefSeq" id="YP_010139043.1">
    <property type="nucleotide sequence ID" value="NC_056903.1"/>
</dbReference>
<accession>A0A7T6UZN5</accession>
<dbReference type="GO" id="GO:0006412">
    <property type="term" value="P:translation"/>
    <property type="evidence" value="ECO:0007669"/>
    <property type="project" value="InterPro"/>
</dbReference>
<evidence type="ECO:0000256" key="2">
    <source>
        <dbReference type="ARBA" id="ARBA00022980"/>
    </source>
</evidence>
<dbReference type="PIRSF" id="PIRSF002161">
    <property type="entry name" value="Ribosomal_L5"/>
    <property type="match status" value="1"/>
</dbReference>
<dbReference type="GO" id="GO:0005840">
    <property type="term" value="C:ribosome"/>
    <property type="evidence" value="ECO:0007669"/>
    <property type="project" value="UniProtKB-KW"/>
</dbReference>
<keyword evidence="4" id="KW-0496">Mitochondrion</keyword>
<dbReference type="GO" id="GO:0003735">
    <property type="term" value="F:structural constituent of ribosome"/>
    <property type="evidence" value="ECO:0007669"/>
    <property type="project" value="InterPro"/>
</dbReference>
<evidence type="ECO:0000256" key="3">
    <source>
        <dbReference type="ARBA" id="ARBA00023274"/>
    </source>
</evidence>
<dbReference type="PANTHER" id="PTHR11994">
    <property type="entry name" value="60S RIBOSOMAL PROTEIN L11-RELATED"/>
    <property type="match status" value="1"/>
</dbReference>
<protein>
    <submittedName>
        <fullName evidence="4">Ribosomal protein L5</fullName>
    </submittedName>
</protein>